<comment type="subcellular location">
    <subcellularLocation>
        <location evidence="1">Nucleus</location>
    </subcellularLocation>
</comment>
<keyword evidence="10" id="KW-1185">Reference proteome</keyword>
<dbReference type="GO" id="GO:0003676">
    <property type="term" value="F:nucleic acid binding"/>
    <property type="evidence" value="ECO:0007669"/>
    <property type="project" value="InterPro"/>
</dbReference>
<evidence type="ECO:0000256" key="3">
    <source>
        <dbReference type="ARBA" id="ARBA00022722"/>
    </source>
</evidence>
<organism evidence="9 10">
    <name type="scientific">Parthenolecanium corni</name>
    <dbReference type="NCBI Taxonomy" id="536013"/>
    <lineage>
        <taxon>Eukaryota</taxon>
        <taxon>Metazoa</taxon>
        <taxon>Ecdysozoa</taxon>
        <taxon>Arthropoda</taxon>
        <taxon>Hexapoda</taxon>
        <taxon>Insecta</taxon>
        <taxon>Pterygota</taxon>
        <taxon>Neoptera</taxon>
        <taxon>Paraneoptera</taxon>
        <taxon>Hemiptera</taxon>
        <taxon>Sternorrhyncha</taxon>
        <taxon>Coccoidea</taxon>
        <taxon>Coccidae</taxon>
        <taxon>Parthenolecanium</taxon>
    </lineage>
</organism>
<dbReference type="EMBL" id="JBBCAQ010000022">
    <property type="protein sequence ID" value="KAK7590429.1"/>
    <property type="molecule type" value="Genomic_DNA"/>
</dbReference>
<dbReference type="InterPro" id="IPR047021">
    <property type="entry name" value="REXO1/3/4-like"/>
</dbReference>
<gene>
    <name evidence="9" type="ORF">V9T40_002042</name>
</gene>
<keyword evidence="5" id="KW-0269">Exonuclease</keyword>
<comment type="caution">
    <text evidence="9">The sequence shown here is derived from an EMBL/GenBank/DDBJ whole genome shotgun (WGS) entry which is preliminary data.</text>
</comment>
<name>A0AAN9TJR9_9HEMI</name>
<dbReference type="SMART" id="SM00479">
    <property type="entry name" value="EXOIII"/>
    <property type="match status" value="1"/>
</dbReference>
<dbReference type="Proteomes" id="UP001367676">
    <property type="component" value="Unassembled WGS sequence"/>
</dbReference>
<dbReference type="PANTHER" id="PTHR12801">
    <property type="entry name" value="RNA EXONUCLEASE REXO1 / RECO3 FAMILY MEMBER-RELATED"/>
    <property type="match status" value="1"/>
</dbReference>
<dbReference type="PANTHER" id="PTHR12801:SF82">
    <property type="entry name" value="RNA EXONUCLEASE 5"/>
    <property type="match status" value="1"/>
</dbReference>
<evidence type="ECO:0000313" key="10">
    <source>
        <dbReference type="Proteomes" id="UP001367676"/>
    </source>
</evidence>
<dbReference type="InterPro" id="IPR012337">
    <property type="entry name" value="RNaseH-like_sf"/>
</dbReference>
<evidence type="ECO:0000256" key="6">
    <source>
        <dbReference type="ARBA" id="ARBA00023242"/>
    </source>
</evidence>
<dbReference type="AlphaFoldDB" id="A0AAN9TJR9"/>
<reference evidence="9 10" key="1">
    <citation type="submission" date="2024-03" db="EMBL/GenBank/DDBJ databases">
        <title>Adaptation during the transition from Ophiocordyceps entomopathogen to insect associate is accompanied by gene loss and intensified selection.</title>
        <authorList>
            <person name="Ward C.M."/>
            <person name="Onetto C.A."/>
            <person name="Borneman A.R."/>
        </authorList>
    </citation>
    <scope>NUCLEOTIDE SEQUENCE [LARGE SCALE GENOMIC DNA]</scope>
    <source>
        <strain evidence="9">AWRI1</strain>
        <tissue evidence="9">Single Adult Female</tissue>
    </source>
</reference>
<dbReference type="GO" id="GO:0004527">
    <property type="term" value="F:exonuclease activity"/>
    <property type="evidence" value="ECO:0007669"/>
    <property type="project" value="UniProtKB-KW"/>
</dbReference>
<dbReference type="InterPro" id="IPR034922">
    <property type="entry name" value="REX1-like_exo"/>
</dbReference>
<accession>A0AAN9TJR9</accession>
<dbReference type="FunFam" id="3.30.420.10:FF:000019">
    <property type="entry name" value="RNA exonuclease NEF-sp"/>
    <property type="match status" value="1"/>
</dbReference>
<feature type="compositionally biased region" description="Polar residues" evidence="7">
    <location>
        <begin position="41"/>
        <end position="51"/>
    </location>
</feature>
<evidence type="ECO:0000256" key="5">
    <source>
        <dbReference type="ARBA" id="ARBA00022839"/>
    </source>
</evidence>
<dbReference type="Pfam" id="PF00929">
    <property type="entry name" value="RNase_T"/>
    <property type="match status" value="1"/>
</dbReference>
<evidence type="ECO:0000256" key="2">
    <source>
        <dbReference type="ARBA" id="ARBA00006357"/>
    </source>
</evidence>
<evidence type="ECO:0000256" key="7">
    <source>
        <dbReference type="SAM" id="MobiDB-lite"/>
    </source>
</evidence>
<dbReference type="GO" id="GO:0005634">
    <property type="term" value="C:nucleus"/>
    <property type="evidence" value="ECO:0007669"/>
    <property type="project" value="UniProtKB-SubCell"/>
</dbReference>
<dbReference type="CDD" id="cd06145">
    <property type="entry name" value="REX1_like"/>
    <property type="match status" value="1"/>
</dbReference>
<keyword evidence="4" id="KW-0378">Hydrolase</keyword>
<dbReference type="Gene3D" id="3.30.420.10">
    <property type="entry name" value="Ribonuclease H-like superfamily/Ribonuclease H"/>
    <property type="match status" value="1"/>
</dbReference>
<comment type="similarity">
    <text evidence="2">Belongs to the REXO1/REXO3 family.</text>
</comment>
<evidence type="ECO:0000256" key="1">
    <source>
        <dbReference type="ARBA" id="ARBA00004123"/>
    </source>
</evidence>
<proteinExistence type="inferred from homology"/>
<dbReference type="InterPro" id="IPR013520">
    <property type="entry name" value="Ribonucl_H"/>
</dbReference>
<sequence>MNFSNPRKKKALRFEKKKRQLIALANLIDLNDQDTQKLESCETTMETVSGCLSSDSDRSLNSASKSTAEEPTSKRHKSMSNSIPIDKNTKTKSPAVPADMTMEEYALLKYELHQRKIFLNRLPRIRVRDDGTKAVLETPVENRIPLFMKDIQHMLAYFLFGPYLKPYNSSPRWCLIEKFNRIGNVSLIVVDGLSMQDYLENADYLPFLNHFSIKVDVISSYSYDGDIVTDISAVSLSDGDRASLIRKFGDTEGVAKNNAKLFNLYKAELSSHAISDEQITPVPDKFPRTFLLLSLWQMVVEGYPVPVKGELSGRFTNYRLTKDVFREVTDHSPMFALDCEMCSTTARENELTRITIVNEKSEVVYESLVKPYNKIVDYLTRYSGITPEMLENVDKRLEDVQEDIIKLLPADAILVGHSLNTDLHALKMMHPYVIDTSVIFNKSGERWRKPKLQALALEFLGLKIQFEASGHDSAEDSISSLKLVQLKLSQNVSFGDAVMDGQQHLTHKEIPTEGNDSNKSNTLATSLFDSLLHDKKPSIVISTAANVPRYQKFVTSDAENENICQFVTATSNKRIMQRSYEAVNESKFTLAHLSVDDEDDKAKFVSRLDSWCSKLWKNLKDNSACVILFCGSASSNLNALCFVETKKPCSSLRKPKLE</sequence>
<evidence type="ECO:0000259" key="8">
    <source>
        <dbReference type="SMART" id="SM00479"/>
    </source>
</evidence>
<dbReference type="SUPFAM" id="SSF53098">
    <property type="entry name" value="Ribonuclease H-like"/>
    <property type="match status" value="1"/>
</dbReference>
<evidence type="ECO:0000313" key="9">
    <source>
        <dbReference type="EMBL" id="KAK7590429.1"/>
    </source>
</evidence>
<evidence type="ECO:0000256" key="4">
    <source>
        <dbReference type="ARBA" id="ARBA00022801"/>
    </source>
</evidence>
<feature type="domain" description="Exonuclease" evidence="8">
    <location>
        <begin position="333"/>
        <end position="493"/>
    </location>
</feature>
<protein>
    <recommendedName>
        <fullName evidence="8">Exonuclease domain-containing protein</fullName>
    </recommendedName>
</protein>
<keyword evidence="3" id="KW-0540">Nuclease</keyword>
<keyword evidence="6" id="KW-0539">Nucleus</keyword>
<feature type="region of interest" description="Disordered" evidence="7">
    <location>
        <begin position="39"/>
        <end position="94"/>
    </location>
</feature>
<dbReference type="InterPro" id="IPR036397">
    <property type="entry name" value="RNaseH_sf"/>
</dbReference>